<accession>A0A9P3C613</accession>
<keyword evidence="1" id="KW-0812">Transmembrane</keyword>
<dbReference type="GeneID" id="68286122"/>
<dbReference type="Proteomes" id="UP000825890">
    <property type="component" value="Unassembled WGS sequence"/>
</dbReference>
<dbReference type="EMBL" id="BOLY01000001">
    <property type="protein sequence ID" value="GIZ37084.1"/>
    <property type="molecule type" value="Genomic_DNA"/>
</dbReference>
<protein>
    <submittedName>
        <fullName evidence="2">Uncharacterized protein</fullName>
    </submittedName>
</protein>
<keyword evidence="3" id="KW-1185">Reference proteome</keyword>
<gene>
    <name evidence="2" type="ORF">CKM354_000054700</name>
</gene>
<feature type="transmembrane region" description="Helical" evidence="1">
    <location>
        <begin position="6"/>
        <end position="24"/>
    </location>
</feature>
<keyword evidence="1" id="KW-1133">Transmembrane helix</keyword>
<sequence length="146" mass="16604">MASKHSLIVSVLIAIIALLCFLAMDPKKPTQDLSLLRQNIDINDPRLSRLYRAPLYKCDLPDKVDKSYCVFLREGSLLEDHTLRVEAKTGARLRPTKVFFAAHRLALEYCENGAEDVMLDAIRADKAVEWVECERKVGEEEISDEL</sequence>
<evidence type="ECO:0000313" key="3">
    <source>
        <dbReference type="Proteomes" id="UP000825890"/>
    </source>
</evidence>
<reference evidence="2 3" key="1">
    <citation type="submission" date="2021-01" db="EMBL/GenBank/DDBJ databases">
        <title>Cercospora kikuchii MAFF 305040 whole genome shotgun sequence.</title>
        <authorList>
            <person name="Kashiwa T."/>
            <person name="Suzuki T."/>
        </authorList>
    </citation>
    <scope>NUCLEOTIDE SEQUENCE [LARGE SCALE GENOMIC DNA]</scope>
    <source>
        <strain evidence="2 3">MAFF 305040</strain>
    </source>
</reference>
<proteinExistence type="predicted"/>
<dbReference type="RefSeq" id="XP_044651571.1">
    <property type="nucleotide sequence ID" value="XM_044795636.1"/>
</dbReference>
<dbReference type="OrthoDB" id="3941079at2759"/>
<evidence type="ECO:0000256" key="1">
    <source>
        <dbReference type="SAM" id="Phobius"/>
    </source>
</evidence>
<dbReference type="AlphaFoldDB" id="A0A9P3C613"/>
<organism evidence="2 3">
    <name type="scientific">Cercospora kikuchii</name>
    <dbReference type="NCBI Taxonomy" id="84275"/>
    <lineage>
        <taxon>Eukaryota</taxon>
        <taxon>Fungi</taxon>
        <taxon>Dikarya</taxon>
        <taxon>Ascomycota</taxon>
        <taxon>Pezizomycotina</taxon>
        <taxon>Dothideomycetes</taxon>
        <taxon>Dothideomycetidae</taxon>
        <taxon>Mycosphaerellales</taxon>
        <taxon>Mycosphaerellaceae</taxon>
        <taxon>Cercospora</taxon>
    </lineage>
</organism>
<comment type="caution">
    <text evidence="2">The sequence shown here is derived from an EMBL/GenBank/DDBJ whole genome shotgun (WGS) entry which is preliminary data.</text>
</comment>
<evidence type="ECO:0000313" key="2">
    <source>
        <dbReference type="EMBL" id="GIZ37084.1"/>
    </source>
</evidence>
<keyword evidence="1" id="KW-0472">Membrane</keyword>
<name>A0A9P3C613_9PEZI</name>